<sequence>MLLEALLTLSLLPAILAQSQQQPVVSLIMVETYYVASIITGDATATTYSLRCPASLTSECEDISTGYSFTGVSGASTLGATFGLTANGTYTGVEVDCTTTQGTAGTCTGIFTDGTNTSSTVGPMSGEDFASISPITVTGGFENVATAISSEGSGPTAGPNVYGAAVVGIAGMLVAGF</sequence>
<dbReference type="GeneID" id="54580606"/>
<dbReference type="Proteomes" id="UP000800094">
    <property type="component" value="Unassembled WGS sequence"/>
</dbReference>
<evidence type="ECO:0000313" key="2">
    <source>
        <dbReference type="EMBL" id="KAF2241769.1"/>
    </source>
</evidence>
<reference evidence="2" key="1">
    <citation type="journal article" date="2020" name="Stud. Mycol.">
        <title>101 Dothideomycetes genomes: a test case for predicting lifestyles and emergence of pathogens.</title>
        <authorList>
            <person name="Haridas S."/>
            <person name="Albert R."/>
            <person name="Binder M."/>
            <person name="Bloem J."/>
            <person name="Labutti K."/>
            <person name="Salamov A."/>
            <person name="Andreopoulos B."/>
            <person name="Baker S."/>
            <person name="Barry K."/>
            <person name="Bills G."/>
            <person name="Bluhm B."/>
            <person name="Cannon C."/>
            <person name="Castanera R."/>
            <person name="Culley D."/>
            <person name="Daum C."/>
            <person name="Ezra D."/>
            <person name="Gonzalez J."/>
            <person name="Henrissat B."/>
            <person name="Kuo A."/>
            <person name="Liang C."/>
            <person name="Lipzen A."/>
            <person name="Lutzoni F."/>
            <person name="Magnuson J."/>
            <person name="Mondo S."/>
            <person name="Nolan M."/>
            <person name="Ohm R."/>
            <person name="Pangilinan J."/>
            <person name="Park H.-J."/>
            <person name="Ramirez L."/>
            <person name="Alfaro M."/>
            <person name="Sun H."/>
            <person name="Tritt A."/>
            <person name="Yoshinaga Y."/>
            <person name="Zwiers L.-H."/>
            <person name="Turgeon B."/>
            <person name="Goodwin S."/>
            <person name="Spatafora J."/>
            <person name="Crous P."/>
            <person name="Grigoriev I."/>
        </authorList>
    </citation>
    <scope>NUCLEOTIDE SEQUENCE</scope>
    <source>
        <strain evidence="2">CBS 122368</strain>
    </source>
</reference>
<evidence type="ECO:0000313" key="3">
    <source>
        <dbReference type="Proteomes" id="UP000800094"/>
    </source>
</evidence>
<accession>A0A6A6HV61</accession>
<gene>
    <name evidence="2" type="ORF">BU26DRAFT_511180</name>
</gene>
<keyword evidence="3" id="KW-1185">Reference proteome</keyword>
<dbReference type="EMBL" id="ML987210">
    <property type="protein sequence ID" value="KAF2241769.1"/>
    <property type="molecule type" value="Genomic_DNA"/>
</dbReference>
<evidence type="ECO:0008006" key="4">
    <source>
        <dbReference type="Google" id="ProtNLM"/>
    </source>
</evidence>
<proteinExistence type="predicted"/>
<protein>
    <recommendedName>
        <fullName evidence="4">GPI anchored protein</fullName>
    </recommendedName>
</protein>
<organism evidence="2 3">
    <name type="scientific">Trematosphaeria pertusa</name>
    <dbReference type="NCBI Taxonomy" id="390896"/>
    <lineage>
        <taxon>Eukaryota</taxon>
        <taxon>Fungi</taxon>
        <taxon>Dikarya</taxon>
        <taxon>Ascomycota</taxon>
        <taxon>Pezizomycotina</taxon>
        <taxon>Dothideomycetes</taxon>
        <taxon>Pleosporomycetidae</taxon>
        <taxon>Pleosporales</taxon>
        <taxon>Massarineae</taxon>
        <taxon>Trematosphaeriaceae</taxon>
        <taxon>Trematosphaeria</taxon>
    </lineage>
</organism>
<dbReference type="OrthoDB" id="4991875at2759"/>
<name>A0A6A6HV61_9PLEO</name>
<feature type="signal peptide" evidence="1">
    <location>
        <begin position="1"/>
        <end position="17"/>
    </location>
</feature>
<evidence type="ECO:0000256" key="1">
    <source>
        <dbReference type="SAM" id="SignalP"/>
    </source>
</evidence>
<dbReference type="RefSeq" id="XP_033676773.1">
    <property type="nucleotide sequence ID" value="XM_033827276.1"/>
</dbReference>
<keyword evidence="1" id="KW-0732">Signal</keyword>
<feature type="chain" id="PRO_5025479125" description="GPI anchored protein" evidence="1">
    <location>
        <begin position="18"/>
        <end position="177"/>
    </location>
</feature>
<dbReference type="AlphaFoldDB" id="A0A6A6HV61"/>